<dbReference type="EMBL" id="CADCXW020000017">
    <property type="protein sequence ID" value="CAD1551532.1"/>
    <property type="molecule type" value="Genomic_DNA"/>
</dbReference>
<proteinExistence type="predicted"/>
<name>A0A6V7JJ27_9HYME</name>
<evidence type="ECO:0000313" key="1">
    <source>
        <dbReference type="EMBL" id="CAD1551532.1"/>
    </source>
</evidence>
<protein>
    <submittedName>
        <fullName evidence="1">Uncharacterized protein</fullName>
    </submittedName>
</protein>
<organism evidence="1">
    <name type="scientific">Bracon brevicornis</name>
    <dbReference type="NCBI Taxonomy" id="1563983"/>
    <lineage>
        <taxon>Eukaryota</taxon>
        <taxon>Metazoa</taxon>
        <taxon>Ecdysozoa</taxon>
        <taxon>Arthropoda</taxon>
        <taxon>Hexapoda</taxon>
        <taxon>Insecta</taxon>
        <taxon>Pterygota</taxon>
        <taxon>Neoptera</taxon>
        <taxon>Endopterygota</taxon>
        <taxon>Hymenoptera</taxon>
        <taxon>Apocrita</taxon>
        <taxon>Ichneumonoidea</taxon>
        <taxon>Braconidae</taxon>
        <taxon>Braconinae</taxon>
        <taxon>Bracon</taxon>
    </lineage>
</organism>
<accession>A0A6V7JJ27</accession>
<dbReference type="InterPro" id="IPR036691">
    <property type="entry name" value="Endo/exonu/phosph_ase_sf"/>
</dbReference>
<reference evidence="1" key="1">
    <citation type="submission" date="2020-07" db="EMBL/GenBank/DDBJ databases">
        <authorList>
            <person name="Ferguson B K."/>
        </authorList>
    </citation>
    <scope>NUCLEOTIDE SEQUENCE</scope>
    <source>
        <strain evidence="1">L06</strain>
    </source>
</reference>
<sequence length="136" mass="15489">MVYRCDRRDTKKKEGGGVLIALRNTFNAKIIDLSPIQNNFSQIDCLALEVLINGISYILMAMYIPPEITIETYTSFFDYLIDITHVQVACIIKLGDFNVPELEETGNYEMYDSRSHVLIEFAFTLGLTQLNPIANE</sequence>
<dbReference type="AlphaFoldDB" id="A0A6V7JJ27"/>
<gene>
    <name evidence="1" type="ORF">BBRV_LOCUS52945</name>
</gene>
<dbReference type="Gene3D" id="3.60.10.10">
    <property type="entry name" value="Endonuclease/exonuclease/phosphatase"/>
    <property type="match status" value="1"/>
</dbReference>
<dbReference type="SUPFAM" id="SSF56219">
    <property type="entry name" value="DNase I-like"/>
    <property type="match status" value="1"/>
</dbReference>